<dbReference type="GO" id="GO:0006325">
    <property type="term" value="P:chromatin organization"/>
    <property type="evidence" value="ECO:0007669"/>
    <property type="project" value="UniProtKB-KW"/>
</dbReference>
<evidence type="ECO:0000259" key="7">
    <source>
        <dbReference type="SMART" id="SM00298"/>
    </source>
</evidence>
<dbReference type="OrthoDB" id="124855at2759"/>
<reference evidence="9" key="1">
    <citation type="submission" date="2011-02" db="EMBL/GenBank/DDBJ databases">
        <title>The Genome Sequence of Capsaspora owczarzaki ATCC 30864.</title>
        <authorList>
            <person name="Russ C."/>
            <person name="Cuomo C."/>
            <person name="Burger G."/>
            <person name="Gray M.W."/>
            <person name="Holland P.W.H."/>
            <person name="King N."/>
            <person name="Lang F.B.F."/>
            <person name="Roger A.J."/>
            <person name="Ruiz-Trillo I."/>
            <person name="Young S.K."/>
            <person name="Zeng Q."/>
            <person name="Gargeya S."/>
            <person name="Alvarado L."/>
            <person name="Berlin A."/>
            <person name="Chapman S.B."/>
            <person name="Chen Z."/>
            <person name="Freedman E."/>
            <person name="Gellesch M."/>
            <person name="Goldberg J."/>
            <person name="Griggs A."/>
            <person name="Gujja S."/>
            <person name="Heilman E."/>
            <person name="Heiman D."/>
            <person name="Howarth C."/>
            <person name="Mehta T."/>
            <person name="Neiman D."/>
            <person name="Pearson M."/>
            <person name="Roberts A."/>
            <person name="Saif S."/>
            <person name="Shea T."/>
            <person name="Shenoy N."/>
            <person name="Sisk P."/>
            <person name="Stolte C."/>
            <person name="Sykes S."/>
            <person name="White J."/>
            <person name="Yandava C."/>
            <person name="Haas B."/>
            <person name="Nusbaum C."/>
            <person name="Birren B."/>
        </authorList>
    </citation>
    <scope>NUCLEOTIDE SEQUENCE</scope>
    <source>
        <strain evidence="9">ATCC 30864</strain>
    </source>
</reference>
<dbReference type="FunCoup" id="A0A0D2U885">
    <property type="interactions" value="368"/>
</dbReference>
<dbReference type="InterPro" id="IPR008676">
    <property type="entry name" value="MRG"/>
</dbReference>
<comment type="subcellular location">
    <subcellularLocation>
        <location evidence="1">Nucleus</location>
    </subcellularLocation>
</comment>
<dbReference type="PhylomeDB" id="A0A0D2U885"/>
<dbReference type="InterPro" id="IPR026541">
    <property type="entry name" value="MRG_dom"/>
</dbReference>
<dbReference type="GO" id="GO:0005634">
    <property type="term" value="C:nucleus"/>
    <property type="evidence" value="ECO:0007669"/>
    <property type="project" value="UniProtKB-SubCell"/>
</dbReference>
<organism evidence="8 9">
    <name type="scientific">Capsaspora owczarzaki (strain ATCC 30864)</name>
    <dbReference type="NCBI Taxonomy" id="595528"/>
    <lineage>
        <taxon>Eukaryota</taxon>
        <taxon>Filasterea</taxon>
        <taxon>Capsaspora</taxon>
    </lineage>
</organism>
<evidence type="ECO:0000256" key="5">
    <source>
        <dbReference type="ARBA" id="ARBA00023242"/>
    </source>
</evidence>
<dbReference type="GO" id="GO:0006355">
    <property type="term" value="P:regulation of DNA-templated transcription"/>
    <property type="evidence" value="ECO:0007669"/>
    <property type="project" value="InterPro"/>
</dbReference>
<dbReference type="PROSITE" id="PS51640">
    <property type="entry name" value="MRG"/>
    <property type="match status" value="1"/>
</dbReference>
<dbReference type="CDD" id="cd18983">
    <property type="entry name" value="CBD_MSL3_like"/>
    <property type="match status" value="1"/>
</dbReference>
<dbReference type="RefSeq" id="XP_004349219.1">
    <property type="nucleotide sequence ID" value="XM_004349169.2"/>
</dbReference>
<dbReference type="InParanoid" id="A0A0D2U885"/>
<proteinExistence type="predicted"/>
<dbReference type="Pfam" id="PF22732">
    <property type="entry name" value="MSL3_chromo-like"/>
    <property type="match status" value="1"/>
</dbReference>
<evidence type="ECO:0000256" key="3">
    <source>
        <dbReference type="ARBA" id="ARBA00023015"/>
    </source>
</evidence>
<keyword evidence="2" id="KW-0156">Chromatin regulator</keyword>
<evidence type="ECO:0000313" key="9">
    <source>
        <dbReference type="Proteomes" id="UP000008743"/>
    </source>
</evidence>
<dbReference type="OMA" id="GLQTYFD"/>
<accession>A0A0D2U885</accession>
<dbReference type="GO" id="GO:0035267">
    <property type="term" value="C:NuA4 histone acetyltransferase complex"/>
    <property type="evidence" value="ECO:0007669"/>
    <property type="project" value="TreeGrafter"/>
</dbReference>
<dbReference type="InterPro" id="IPR053820">
    <property type="entry name" value="MSL3_chromo-like"/>
</dbReference>
<dbReference type="EMBL" id="KE346362">
    <property type="protein sequence ID" value="KJE91316.1"/>
    <property type="molecule type" value="Genomic_DNA"/>
</dbReference>
<dbReference type="PIRSF" id="PIRSF038133">
    <property type="entry name" value="HAT_Nua4_EAF3/MRG15"/>
    <property type="match status" value="1"/>
</dbReference>
<evidence type="ECO:0000256" key="6">
    <source>
        <dbReference type="SAM" id="MobiDB-lite"/>
    </source>
</evidence>
<dbReference type="eggNOG" id="KOG3001">
    <property type="taxonomic scope" value="Eukaryota"/>
</dbReference>
<name>A0A0D2U885_CAPO3</name>
<dbReference type="Gene3D" id="2.30.30.140">
    <property type="match status" value="1"/>
</dbReference>
<dbReference type="InterPro" id="IPR038217">
    <property type="entry name" value="MRG_C_sf"/>
</dbReference>
<gene>
    <name evidence="8" type="ORF">CAOG_002469</name>
</gene>
<feature type="domain" description="Chromo" evidence="7">
    <location>
        <begin position="10"/>
        <end position="82"/>
    </location>
</feature>
<dbReference type="PANTHER" id="PTHR10880:SF15">
    <property type="entry name" value="MSL COMPLEX SUBUNIT 3"/>
    <property type="match status" value="1"/>
</dbReference>
<keyword evidence="4" id="KW-0804">Transcription</keyword>
<evidence type="ECO:0000256" key="4">
    <source>
        <dbReference type="ARBA" id="ARBA00023163"/>
    </source>
</evidence>
<keyword evidence="9" id="KW-1185">Reference proteome</keyword>
<dbReference type="AlphaFoldDB" id="A0A0D2U885"/>
<dbReference type="Pfam" id="PF05712">
    <property type="entry name" value="MRG"/>
    <property type="match status" value="1"/>
</dbReference>
<evidence type="ECO:0000256" key="1">
    <source>
        <dbReference type="ARBA" id="ARBA00004123"/>
    </source>
</evidence>
<dbReference type="InterPro" id="IPR000953">
    <property type="entry name" value="Chromo/chromo_shadow_dom"/>
</dbReference>
<dbReference type="PANTHER" id="PTHR10880">
    <property type="entry name" value="MORTALITY FACTOR 4-LIKE PROTEIN"/>
    <property type="match status" value="1"/>
</dbReference>
<keyword evidence="5" id="KW-0539">Nucleus</keyword>
<dbReference type="STRING" id="595528.A0A0D2U885"/>
<keyword evidence="3" id="KW-0805">Transcription regulation</keyword>
<dbReference type="Gene3D" id="1.10.274.30">
    <property type="entry name" value="MRG domain"/>
    <property type="match status" value="1"/>
</dbReference>
<feature type="region of interest" description="Disordered" evidence="6">
    <location>
        <begin position="102"/>
        <end position="132"/>
    </location>
</feature>
<protein>
    <recommendedName>
        <fullName evidence="7">Chromo domain-containing protein</fullName>
    </recommendedName>
</protein>
<dbReference type="Proteomes" id="UP000008743">
    <property type="component" value="Unassembled WGS sequence"/>
</dbReference>
<sequence>MTDAEEFPYKFNPEEKVLCFHGPLLYEAKCLEAKLRDKDGSPAPHYLVHYNGWNKKWDDWVDETRILKWNDENLARQRTLAASQESKKKLEQPAVKPVEKKIRKEDGTAAASVSTSSRAARRKPRTDDTLEAESEAATRIEIRITIPENLKRLLVDDWDYVTRQKKLVTLPRTPTVEQILQKFKATQLEQHDNTSADVLDEVIDGLTLYFDRALSKLLLYRFERPQYADYSVDHPVFRASQVYGCEHLLRLFVKLPALLAHTTISEDSAGLLVAHLDSFLRFFDRNFTGNYENATPDYCRRASP</sequence>
<dbReference type="SMART" id="SM00298">
    <property type="entry name" value="CHROMO"/>
    <property type="match status" value="1"/>
</dbReference>
<feature type="compositionally biased region" description="Low complexity" evidence="6">
    <location>
        <begin position="108"/>
        <end position="118"/>
    </location>
</feature>
<evidence type="ECO:0000313" key="8">
    <source>
        <dbReference type="EMBL" id="KJE91316.1"/>
    </source>
</evidence>
<dbReference type="SUPFAM" id="SSF54160">
    <property type="entry name" value="Chromo domain-like"/>
    <property type="match status" value="1"/>
</dbReference>
<evidence type="ECO:0000256" key="2">
    <source>
        <dbReference type="ARBA" id="ARBA00022853"/>
    </source>
</evidence>
<dbReference type="InterPro" id="IPR016197">
    <property type="entry name" value="Chromo-like_dom_sf"/>
</dbReference>